<protein>
    <submittedName>
        <fullName evidence="1">Uncharacterized protein</fullName>
    </submittedName>
</protein>
<accession>A0A1H4ARU1</accession>
<reference evidence="1 2" key="1">
    <citation type="submission" date="2016-10" db="EMBL/GenBank/DDBJ databases">
        <authorList>
            <person name="de Groot N.N."/>
        </authorList>
    </citation>
    <scope>NUCLEOTIDE SEQUENCE [LARGE SCALE GENOMIC DNA]</scope>
    <source>
        <strain evidence="1 2">D31d</strain>
    </source>
</reference>
<name>A0A1H4ARU1_XYLRU</name>
<sequence length="144" mass="15643">MICLIMNCISLPGITAISYVPCDSLPADLIYQALTGFPVTISSSATEIALKSIPSCEVEESPDNNTQIEKAKLSFTTLDTLPTSMPLAFLITTSAGNHYILGTREKLYPTIKVTKNTSKPDAEASVHRYEVSFTARKALIPYNP</sequence>
<dbReference type="EMBL" id="FNRF01000002">
    <property type="protein sequence ID" value="SEA38487.1"/>
    <property type="molecule type" value="Genomic_DNA"/>
</dbReference>
<dbReference type="AlphaFoldDB" id="A0A1H4ARU1"/>
<organism evidence="1 2">
    <name type="scientific">Xylanibacter ruminicola</name>
    <name type="common">Prevotella ruminicola</name>
    <dbReference type="NCBI Taxonomy" id="839"/>
    <lineage>
        <taxon>Bacteria</taxon>
        <taxon>Pseudomonadati</taxon>
        <taxon>Bacteroidota</taxon>
        <taxon>Bacteroidia</taxon>
        <taxon>Bacteroidales</taxon>
        <taxon>Prevotellaceae</taxon>
        <taxon>Xylanibacter</taxon>
    </lineage>
</organism>
<evidence type="ECO:0000313" key="1">
    <source>
        <dbReference type="EMBL" id="SEA38487.1"/>
    </source>
</evidence>
<evidence type="ECO:0000313" key="2">
    <source>
        <dbReference type="Proteomes" id="UP000182257"/>
    </source>
</evidence>
<gene>
    <name evidence="1" type="ORF">SAMN05216462_1334</name>
</gene>
<dbReference type="Proteomes" id="UP000182257">
    <property type="component" value="Unassembled WGS sequence"/>
</dbReference>
<proteinExistence type="predicted"/>